<organism evidence="2 3">
    <name type="scientific">Cellulomonas marina</name>
    <dbReference type="NCBI Taxonomy" id="988821"/>
    <lineage>
        <taxon>Bacteria</taxon>
        <taxon>Bacillati</taxon>
        <taxon>Actinomycetota</taxon>
        <taxon>Actinomycetes</taxon>
        <taxon>Micrococcales</taxon>
        <taxon>Cellulomonadaceae</taxon>
        <taxon>Cellulomonas</taxon>
    </lineage>
</organism>
<dbReference type="InterPro" id="IPR013108">
    <property type="entry name" value="Amidohydro_3"/>
</dbReference>
<proteinExistence type="predicted"/>
<dbReference type="AlphaFoldDB" id="A0A1I0W9M8"/>
<dbReference type="SUPFAM" id="SSF51338">
    <property type="entry name" value="Composite domain of metallo-dependent hydrolases"/>
    <property type="match status" value="1"/>
</dbReference>
<evidence type="ECO:0000313" key="2">
    <source>
        <dbReference type="EMBL" id="SFA85465.1"/>
    </source>
</evidence>
<evidence type="ECO:0000313" key="3">
    <source>
        <dbReference type="Proteomes" id="UP000199012"/>
    </source>
</evidence>
<keyword evidence="3" id="KW-1185">Reference proteome</keyword>
<dbReference type="RefSeq" id="WP_090030926.1">
    <property type="nucleotide sequence ID" value="NZ_BONM01000012.1"/>
</dbReference>
<sequence length="546" mass="55441">MSATLYRNGTVHSSADPFAEALLEVDGVVAWLGADDTAAGMAASADSVVDLDGALLTAAFVDAHVHVLETALAAEGLDLSARACPTMADALASVAAAHAALPPDAVLLGSGWDERTWPEGRPPTAAELDAAAGGRPVYLARVDVHSAVVSTTLATTSGADRLPGWHPDGRVELGAHLAARAAARAVDAARHDRLCRAALRDAAAHGIVAVHEHSAPGVDAREGLAALLAATADPASGLPLVVGYRAERCRTQAEVAALVEALPGLTGVGGDLNVDGSLGSRTAALREPYADLPPDAPHPRGTLQLTADEVAEHLVAATLAGVQAAFHVIGDAGADTVLAGLQAAAAEVGAPALARLGHRLEHAEMVDDATLAALLPLGVRLSVQPAFDAVWGGDAGMYAARLGAGRAATLNPLAAYAAAGAPLAFGSDSPVTPWRPWAGVAAALHHHRPEHRLSARAAFRAHTRGGWRAAGADADGSGELRVGSPAHLAVWQAEDLSVQTAPGRFSSWATDARAGTPLLPALEPGDAGPRCLRTVRAGHVLHDELV</sequence>
<dbReference type="PANTHER" id="PTHR22642">
    <property type="entry name" value="IMIDAZOLONEPROPIONASE"/>
    <property type="match status" value="1"/>
</dbReference>
<dbReference type="Gene3D" id="2.30.40.10">
    <property type="entry name" value="Urease, subunit C, domain 1"/>
    <property type="match status" value="1"/>
</dbReference>
<dbReference type="Gene3D" id="3.20.20.140">
    <property type="entry name" value="Metal-dependent hydrolases"/>
    <property type="match status" value="1"/>
</dbReference>
<evidence type="ECO:0000259" key="1">
    <source>
        <dbReference type="Pfam" id="PF07969"/>
    </source>
</evidence>
<dbReference type="InterPro" id="IPR011059">
    <property type="entry name" value="Metal-dep_hydrolase_composite"/>
</dbReference>
<gene>
    <name evidence="2" type="ORF">SAMN05421867_102305</name>
</gene>
<dbReference type="SUPFAM" id="SSF51556">
    <property type="entry name" value="Metallo-dependent hydrolases"/>
    <property type="match status" value="1"/>
</dbReference>
<dbReference type="GO" id="GO:0016810">
    <property type="term" value="F:hydrolase activity, acting on carbon-nitrogen (but not peptide) bonds"/>
    <property type="evidence" value="ECO:0007669"/>
    <property type="project" value="InterPro"/>
</dbReference>
<dbReference type="STRING" id="988821.SAMN05421867_102305"/>
<dbReference type="Gene3D" id="3.10.310.70">
    <property type="match status" value="1"/>
</dbReference>
<dbReference type="Proteomes" id="UP000199012">
    <property type="component" value="Unassembled WGS sequence"/>
</dbReference>
<accession>A0A1I0W9M8</accession>
<protein>
    <recommendedName>
        <fullName evidence="1">Amidohydrolase 3 domain-containing protein</fullName>
    </recommendedName>
</protein>
<dbReference type="InterPro" id="IPR032466">
    <property type="entry name" value="Metal_Hydrolase"/>
</dbReference>
<dbReference type="OrthoDB" id="3238066at2"/>
<feature type="domain" description="Amidohydrolase 3" evidence="1">
    <location>
        <begin position="48"/>
        <end position="501"/>
    </location>
</feature>
<dbReference type="PANTHER" id="PTHR22642:SF2">
    <property type="entry name" value="PROTEIN LONG AFTER FAR-RED 3"/>
    <property type="match status" value="1"/>
</dbReference>
<dbReference type="Pfam" id="PF07969">
    <property type="entry name" value="Amidohydro_3"/>
    <property type="match status" value="1"/>
</dbReference>
<dbReference type="EMBL" id="FOKA01000002">
    <property type="protein sequence ID" value="SFA85465.1"/>
    <property type="molecule type" value="Genomic_DNA"/>
</dbReference>
<name>A0A1I0W9M8_9CELL</name>
<reference evidence="2 3" key="1">
    <citation type="submission" date="2016-10" db="EMBL/GenBank/DDBJ databases">
        <authorList>
            <person name="de Groot N.N."/>
        </authorList>
    </citation>
    <scope>NUCLEOTIDE SEQUENCE [LARGE SCALE GENOMIC DNA]</scope>
    <source>
        <strain evidence="2 3">CGMCC 4.6945</strain>
    </source>
</reference>